<reference evidence="6 7" key="2">
    <citation type="submission" date="2018-10" db="EMBL/GenBank/DDBJ databases">
        <authorList>
            <consortium name="Pathogen Informatics"/>
        </authorList>
    </citation>
    <scope>NUCLEOTIDE SEQUENCE [LARGE SCALE GENOMIC DNA]</scope>
</reference>
<evidence type="ECO:0000256" key="4">
    <source>
        <dbReference type="ARBA" id="ARBA00023242"/>
    </source>
</evidence>
<dbReference type="Gene3D" id="1.10.565.10">
    <property type="entry name" value="Retinoid X Receptor"/>
    <property type="match status" value="1"/>
</dbReference>
<keyword evidence="3" id="KW-0675">Receptor</keyword>
<dbReference type="AlphaFoldDB" id="A0A0N4V8K5"/>
<dbReference type="Proteomes" id="UP000274131">
    <property type="component" value="Unassembled WGS sequence"/>
</dbReference>
<proteinExistence type="predicted"/>
<dbReference type="PANTHER" id="PTHR24083">
    <property type="entry name" value="NUCLEAR HORMONE RECEPTOR"/>
    <property type="match status" value="1"/>
</dbReference>
<keyword evidence="4" id="KW-0539">Nucleus</keyword>
<dbReference type="PROSITE" id="PS51843">
    <property type="entry name" value="NR_LBD"/>
    <property type="match status" value="1"/>
</dbReference>
<dbReference type="InterPro" id="IPR013088">
    <property type="entry name" value="Znf_NHR/GATA"/>
</dbReference>
<dbReference type="GO" id="GO:0006355">
    <property type="term" value="P:regulation of DNA-templated transcription"/>
    <property type="evidence" value="ECO:0007669"/>
    <property type="project" value="InterPro"/>
</dbReference>
<dbReference type="OrthoDB" id="9984314at2759"/>
<evidence type="ECO:0000259" key="5">
    <source>
        <dbReference type="PROSITE" id="PS51843"/>
    </source>
</evidence>
<feature type="domain" description="NR LBD" evidence="5">
    <location>
        <begin position="199"/>
        <end position="430"/>
    </location>
</feature>
<name>A0A0N4V8K5_ENTVE</name>
<dbReference type="SUPFAM" id="SSF57716">
    <property type="entry name" value="Glucocorticoid receptor-like (DNA-binding domain)"/>
    <property type="match status" value="1"/>
</dbReference>
<dbReference type="SUPFAM" id="SSF48508">
    <property type="entry name" value="Nuclear receptor ligand-binding domain"/>
    <property type="match status" value="1"/>
</dbReference>
<evidence type="ECO:0000256" key="3">
    <source>
        <dbReference type="ARBA" id="ARBA00023170"/>
    </source>
</evidence>
<dbReference type="STRING" id="51028.A0A0N4V8K5"/>
<dbReference type="InterPro" id="IPR050274">
    <property type="entry name" value="Nuclear_hormone_rcpt_NR2"/>
</dbReference>
<dbReference type="Pfam" id="PF00104">
    <property type="entry name" value="Hormone_recep"/>
    <property type="match status" value="1"/>
</dbReference>
<dbReference type="EMBL" id="UXUI01008446">
    <property type="protein sequence ID" value="VDD91513.1"/>
    <property type="molecule type" value="Genomic_DNA"/>
</dbReference>
<dbReference type="InterPro" id="IPR000536">
    <property type="entry name" value="Nucl_hrmn_rcpt_lig-bd"/>
</dbReference>
<dbReference type="InterPro" id="IPR035500">
    <property type="entry name" value="NHR-like_dom_sf"/>
</dbReference>
<evidence type="ECO:0000256" key="1">
    <source>
        <dbReference type="ARBA" id="ARBA00023015"/>
    </source>
</evidence>
<organism evidence="8">
    <name type="scientific">Enterobius vermicularis</name>
    <name type="common">Human pinworm</name>
    <dbReference type="NCBI Taxonomy" id="51028"/>
    <lineage>
        <taxon>Eukaryota</taxon>
        <taxon>Metazoa</taxon>
        <taxon>Ecdysozoa</taxon>
        <taxon>Nematoda</taxon>
        <taxon>Chromadorea</taxon>
        <taxon>Rhabditida</taxon>
        <taxon>Spirurina</taxon>
        <taxon>Oxyuridomorpha</taxon>
        <taxon>Oxyuroidea</taxon>
        <taxon>Oxyuridae</taxon>
        <taxon>Enterobius</taxon>
    </lineage>
</organism>
<keyword evidence="7" id="KW-1185">Reference proteome</keyword>
<sequence>MLSVEAGVTKAQEGFGTYKDLESEDYDIKVTDGGENQNCNFRSSALEMLLEKESESSECSQSSASSPSPSCSDGSEIVVIATPSEPFFGAVNMCPKVITTMLLPATDVKPFLGEQYYKEEKDSISEKRCLCRACRFNRCVAAGMNPLLIQVSPHDIPMVEHGTMKILDELLKVEAKLHFLRISTFCPEKKPFTLAKLLQSPNLVDEVSQFQKVEDWGARKTIFIPLVNGTLTRRSVGFKDWHLCDLVLAVEFGKTFSFFADLPLSDKIALIKGTAAAESSIADSFFSYKRNANTLILPDGEIPVITEPKPPAVMCCMMAKGVEVLIRCQPDEIEYVLLRAIAFANDTAEGLSVKAQDIIRREREKYVKLLFNYLMKKYDTTKGATKFMDYIGAINSYTEIAAKRKEQHSLILALFRPNLSTHPHKFLDETLG</sequence>
<reference evidence="8" key="1">
    <citation type="submission" date="2017-02" db="UniProtKB">
        <authorList>
            <consortium name="WormBaseParasite"/>
        </authorList>
    </citation>
    <scope>IDENTIFICATION</scope>
</reference>
<evidence type="ECO:0000313" key="8">
    <source>
        <dbReference type="WBParaSite" id="EVEC_0000671601-mRNA-1"/>
    </source>
</evidence>
<protein>
    <submittedName>
        <fullName evidence="8">NR LBD domain-containing protein</fullName>
    </submittedName>
</protein>
<keyword evidence="1" id="KW-0805">Transcription regulation</keyword>
<dbReference type="SMART" id="SM00430">
    <property type="entry name" value="HOLI"/>
    <property type="match status" value="1"/>
</dbReference>
<evidence type="ECO:0000313" key="7">
    <source>
        <dbReference type="Proteomes" id="UP000274131"/>
    </source>
</evidence>
<gene>
    <name evidence="6" type="ORF">EVEC_LOCUS6264</name>
</gene>
<dbReference type="Gene3D" id="3.30.50.10">
    <property type="entry name" value="Erythroid Transcription Factor GATA-1, subunit A"/>
    <property type="match status" value="1"/>
</dbReference>
<dbReference type="GO" id="GO:0008270">
    <property type="term" value="F:zinc ion binding"/>
    <property type="evidence" value="ECO:0007669"/>
    <property type="project" value="InterPro"/>
</dbReference>
<accession>A0A0N4V8K5</accession>
<dbReference type="WBParaSite" id="EVEC_0000671601-mRNA-1">
    <property type="protein sequence ID" value="EVEC_0000671601-mRNA-1"/>
    <property type="gene ID" value="EVEC_0000671601"/>
</dbReference>
<evidence type="ECO:0000256" key="2">
    <source>
        <dbReference type="ARBA" id="ARBA00023163"/>
    </source>
</evidence>
<keyword evidence="2" id="KW-0804">Transcription</keyword>
<evidence type="ECO:0000313" key="6">
    <source>
        <dbReference type="EMBL" id="VDD91513.1"/>
    </source>
</evidence>